<dbReference type="AlphaFoldDB" id="A0A6G0YT89"/>
<gene>
    <name evidence="1" type="ORF">FWK35_00009978</name>
</gene>
<protein>
    <submittedName>
        <fullName evidence="1">Zinc finger MYM-type protein 6-like</fullName>
    </submittedName>
</protein>
<comment type="caution">
    <text evidence="1">The sequence shown here is derived from an EMBL/GenBank/DDBJ whole genome shotgun (WGS) entry which is preliminary data.</text>
</comment>
<keyword evidence="2" id="KW-1185">Reference proteome</keyword>
<organism evidence="1 2">
    <name type="scientific">Aphis craccivora</name>
    <name type="common">Cowpea aphid</name>
    <dbReference type="NCBI Taxonomy" id="307492"/>
    <lineage>
        <taxon>Eukaryota</taxon>
        <taxon>Metazoa</taxon>
        <taxon>Ecdysozoa</taxon>
        <taxon>Arthropoda</taxon>
        <taxon>Hexapoda</taxon>
        <taxon>Insecta</taxon>
        <taxon>Pterygota</taxon>
        <taxon>Neoptera</taxon>
        <taxon>Paraneoptera</taxon>
        <taxon>Hemiptera</taxon>
        <taxon>Sternorrhyncha</taxon>
        <taxon>Aphidomorpha</taxon>
        <taxon>Aphidoidea</taxon>
        <taxon>Aphididae</taxon>
        <taxon>Aphidini</taxon>
        <taxon>Aphis</taxon>
        <taxon>Aphis</taxon>
    </lineage>
</organism>
<dbReference type="OrthoDB" id="6616267at2759"/>
<dbReference type="EMBL" id="VUJU01002477">
    <property type="protein sequence ID" value="KAF0761157.1"/>
    <property type="molecule type" value="Genomic_DNA"/>
</dbReference>
<feature type="non-terminal residue" evidence="1">
    <location>
        <position position="83"/>
    </location>
</feature>
<accession>A0A6G0YT89</accession>
<evidence type="ECO:0000313" key="1">
    <source>
        <dbReference type="EMBL" id="KAF0761157.1"/>
    </source>
</evidence>
<reference evidence="1 2" key="1">
    <citation type="submission" date="2019-08" db="EMBL/GenBank/DDBJ databases">
        <title>Whole genome of Aphis craccivora.</title>
        <authorList>
            <person name="Voronova N.V."/>
            <person name="Shulinski R.S."/>
            <person name="Bandarenka Y.V."/>
            <person name="Zhorov D.G."/>
            <person name="Warner D."/>
        </authorList>
    </citation>
    <scope>NUCLEOTIDE SEQUENCE [LARGE SCALE GENOMIC DNA]</scope>
    <source>
        <strain evidence="1">180601</strain>
        <tissue evidence="1">Whole Body</tissue>
    </source>
</reference>
<sequence length="83" mass="9665">MNLYKFQSKVLCVISKAPFYVSNNTLHSDFNLPTVTELVKLLYKRFNRKLTHHSNPLIAQLSSANIPGNPHKRLKRQFCRLKP</sequence>
<dbReference type="Proteomes" id="UP000478052">
    <property type="component" value="Unassembled WGS sequence"/>
</dbReference>
<proteinExistence type="predicted"/>
<evidence type="ECO:0000313" key="2">
    <source>
        <dbReference type="Proteomes" id="UP000478052"/>
    </source>
</evidence>
<name>A0A6G0YT89_APHCR</name>